<dbReference type="InterPro" id="IPR001867">
    <property type="entry name" value="OmpR/PhoB-type_DNA-bd"/>
</dbReference>
<dbReference type="PANTHER" id="PTHR40082">
    <property type="entry name" value="BLR5956 PROTEIN"/>
    <property type="match status" value="1"/>
</dbReference>
<dbReference type="InterPro" id="IPR016032">
    <property type="entry name" value="Sig_transdc_resp-reg_C-effctor"/>
</dbReference>
<feature type="domain" description="OmpR/PhoB-type" evidence="3">
    <location>
        <begin position="307"/>
        <end position="399"/>
    </location>
</feature>
<dbReference type="Gene3D" id="3.40.50.10090">
    <property type="match status" value="2"/>
</dbReference>
<name>A0A838AF53_9PSEU</name>
<dbReference type="Pfam" id="PF00486">
    <property type="entry name" value="Trans_reg_C"/>
    <property type="match status" value="1"/>
</dbReference>
<evidence type="ECO:0000313" key="4">
    <source>
        <dbReference type="EMBL" id="MBA0127956.1"/>
    </source>
</evidence>
<evidence type="ECO:0000259" key="3">
    <source>
        <dbReference type="PROSITE" id="PS51755"/>
    </source>
</evidence>
<dbReference type="SMART" id="SM00862">
    <property type="entry name" value="Trans_reg_C"/>
    <property type="match status" value="1"/>
</dbReference>
<dbReference type="GO" id="GO:0006355">
    <property type="term" value="P:regulation of DNA-templated transcription"/>
    <property type="evidence" value="ECO:0007669"/>
    <property type="project" value="InterPro"/>
</dbReference>
<dbReference type="Pfam" id="PF02602">
    <property type="entry name" value="HEM4"/>
    <property type="match status" value="1"/>
</dbReference>
<keyword evidence="1 2" id="KW-0238">DNA-binding</keyword>
<evidence type="ECO:0000256" key="2">
    <source>
        <dbReference type="PROSITE-ProRule" id="PRU01091"/>
    </source>
</evidence>
<protein>
    <submittedName>
        <fullName evidence="4">Uroporphyrinogen-III synthase</fullName>
        <ecNumber evidence="4">4.2.1.75</ecNumber>
    </submittedName>
</protein>
<comment type="caution">
    <text evidence="4">The sequence shown here is derived from an EMBL/GenBank/DDBJ whole genome shotgun (WGS) entry which is preliminary data.</text>
</comment>
<dbReference type="AlphaFoldDB" id="A0A838AF53"/>
<dbReference type="EMBL" id="JACCKD010000009">
    <property type="protein sequence ID" value="MBA0127956.1"/>
    <property type="molecule type" value="Genomic_DNA"/>
</dbReference>
<dbReference type="CDD" id="cd06578">
    <property type="entry name" value="HemD"/>
    <property type="match status" value="1"/>
</dbReference>
<dbReference type="PANTHER" id="PTHR40082:SF1">
    <property type="entry name" value="BLR5956 PROTEIN"/>
    <property type="match status" value="1"/>
</dbReference>
<feature type="DNA-binding region" description="OmpR/PhoB-type" evidence="2">
    <location>
        <begin position="307"/>
        <end position="399"/>
    </location>
</feature>
<dbReference type="GO" id="GO:0003677">
    <property type="term" value="F:DNA binding"/>
    <property type="evidence" value="ECO:0007669"/>
    <property type="project" value="UniProtKB-UniRule"/>
</dbReference>
<dbReference type="GO" id="GO:0000160">
    <property type="term" value="P:phosphorelay signal transduction system"/>
    <property type="evidence" value="ECO:0007669"/>
    <property type="project" value="InterPro"/>
</dbReference>
<dbReference type="CDD" id="cd00383">
    <property type="entry name" value="trans_reg_C"/>
    <property type="match status" value="1"/>
</dbReference>
<accession>A0A838AF53</accession>
<dbReference type="GO" id="GO:0004852">
    <property type="term" value="F:uroporphyrinogen-III synthase activity"/>
    <property type="evidence" value="ECO:0007669"/>
    <property type="project" value="UniProtKB-EC"/>
</dbReference>
<gene>
    <name evidence="4" type="ORF">H0B56_20625</name>
</gene>
<dbReference type="InterPro" id="IPR036108">
    <property type="entry name" value="4pyrrol_syn_uPrphyn_synt_sf"/>
</dbReference>
<proteinExistence type="predicted"/>
<dbReference type="Gene3D" id="1.10.10.10">
    <property type="entry name" value="Winged helix-like DNA-binding domain superfamily/Winged helix DNA-binding domain"/>
    <property type="match status" value="1"/>
</dbReference>
<evidence type="ECO:0000313" key="5">
    <source>
        <dbReference type="Proteomes" id="UP000582974"/>
    </source>
</evidence>
<dbReference type="GO" id="GO:0006780">
    <property type="term" value="P:uroporphyrinogen III biosynthetic process"/>
    <property type="evidence" value="ECO:0007669"/>
    <property type="project" value="InterPro"/>
</dbReference>
<sequence>MPRRRVCAGEQLRRAARRRCRVRTGALAVTTACSWPELPPLTGYTVGVTAARRAEELGALFVRQGAAVRYGPAIRIMPVTDDTELRDSTRDLVDNPADAVVVTSGLGFRGWLEAAEAWGGCDALLDMLGGAELYARGPAAAGAVRAAGLDAGRTPASASTAGLLEELIASGVAGRRIAVQQHGEPLPQLAGALRAAGAEVVDVAVYRWVRPPDPEPLDRIIDDTVDGLIDALPFTSAPAAASMLARAGSTRRYGPLVAAMRRDVLVAAVGPAAAGPLASAGVPVLRPSRARMGALAYTLSCELTERAPTIRVAGHTLQVRGQAVVVDGGLRELAPAPMAVLRALAGNPGVVVSRRDLLASLPNGGEEHAVETAVGRLRTALGDPRIVQTVVKRGYRLAIPEAEVAAPAPASGAPDAGPAGPAGEAVLGW</sequence>
<organism evidence="4 5">
    <name type="scientific">Haloechinothrix aidingensis</name>
    <dbReference type="NCBI Taxonomy" id="2752311"/>
    <lineage>
        <taxon>Bacteria</taxon>
        <taxon>Bacillati</taxon>
        <taxon>Actinomycetota</taxon>
        <taxon>Actinomycetes</taxon>
        <taxon>Pseudonocardiales</taxon>
        <taxon>Pseudonocardiaceae</taxon>
        <taxon>Haloechinothrix</taxon>
    </lineage>
</organism>
<dbReference type="SUPFAM" id="SSF69618">
    <property type="entry name" value="HemD-like"/>
    <property type="match status" value="1"/>
</dbReference>
<dbReference type="NCBIfam" id="NF005568">
    <property type="entry name" value="PRK07239.1"/>
    <property type="match status" value="1"/>
</dbReference>
<dbReference type="PROSITE" id="PS51755">
    <property type="entry name" value="OMPR_PHOB"/>
    <property type="match status" value="1"/>
</dbReference>
<dbReference type="InterPro" id="IPR036388">
    <property type="entry name" value="WH-like_DNA-bd_sf"/>
</dbReference>
<dbReference type="Proteomes" id="UP000582974">
    <property type="component" value="Unassembled WGS sequence"/>
</dbReference>
<dbReference type="SUPFAM" id="SSF46894">
    <property type="entry name" value="C-terminal effector domain of the bipartite response regulators"/>
    <property type="match status" value="1"/>
</dbReference>
<dbReference type="InterPro" id="IPR039793">
    <property type="entry name" value="UROS/Hem4"/>
</dbReference>
<reference evidence="4 5" key="1">
    <citation type="submission" date="2020-07" db="EMBL/GenBank/DDBJ databases">
        <title>Genome of Haloechinothrix sp.</title>
        <authorList>
            <person name="Tang S.-K."/>
            <person name="Yang L."/>
            <person name="Zhu W.-Y."/>
        </authorList>
    </citation>
    <scope>NUCLEOTIDE SEQUENCE [LARGE SCALE GENOMIC DNA]</scope>
    <source>
        <strain evidence="4 5">YIM 98757</strain>
    </source>
</reference>
<keyword evidence="5" id="KW-1185">Reference proteome</keyword>
<keyword evidence="4" id="KW-0456">Lyase</keyword>
<evidence type="ECO:0000256" key="1">
    <source>
        <dbReference type="ARBA" id="ARBA00023125"/>
    </source>
</evidence>
<dbReference type="InterPro" id="IPR003754">
    <property type="entry name" value="4pyrrol_synth_uPrphyn_synth"/>
</dbReference>
<dbReference type="EC" id="4.2.1.75" evidence="4"/>